<proteinExistence type="predicted"/>
<evidence type="ECO:0000313" key="1">
    <source>
        <dbReference type="EMBL" id="KAL0465415.1"/>
    </source>
</evidence>
<name>A0ABR3CY89_NEUIN</name>
<reference evidence="1 2" key="1">
    <citation type="submission" date="2023-09" db="EMBL/GenBank/DDBJ databases">
        <title>Multi-omics analysis of a traditional fermented food reveals byproduct-associated fungal strains for waste-to-food upcycling.</title>
        <authorList>
            <consortium name="Lawrence Berkeley National Laboratory"/>
            <person name="Rekdal V.M."/>
            <person name="Villalobos-Escobedo J.M."/>
            <person name="Rodriguez-Valeron N."/>
            <person name="Garcia M.O."/>
            <person name="Vasquez D.P."/>
            <person name="Damayanti I."/>
            <person name="Sorensen P.M."/>
            <person name="Baidoo E.E."/>
            <person name="De Carvalho A.C."/>
            <person name="Riley R."/>
            <person name="Lipzen A."/>
            <person name="He G."/>
            <person name="Yan M."/>
            <person name="Haridas S."/>
            <person name="Daum C."/>
            <person name="Yoshinaga Y."/>
            <person name="Ng V."/>
            <person name="Grigoriev I.V."/>
            <person name="Munk R."/>
            <person name="Nuraida L."/>
            <person name="Wijaya C.H."/>
            <person name="Morales P.-C."/>
            <person name="Keasling J.D."/>
        </authorList>
    </citation>
    <scope>NUCLEOTIDE SEQUENCE [LARGE SCALE GENOMIC DNA]</scope>
    <source>
        <strain evidence="1 2">FGSC 2613</strain>
    </source>
</reference>
<comment type="caution">
    <text evidence="1">The sequence shown here is derived from an EMBL/GenBank/DDBJ whole genome shotgun (WGS) entry which is preliminary data.</text>
</comment>
<gene>
    <name evidence="1" type="ORF">QR685DRAFT_453241</name>
</gene>
<organism evidence="1 2">
    <name type="scientific">Neurospora intermedia</name>
    <dbReference type="NCBI Taxonomy" id="5142"/>
    <lineage>
        <taxon>Eukaryota</taxon>
        <taxon>Fungi</taxon>
        <taxon>Dikarya</taxon>
        <taxon>Ascomycota</taxon>
        <taxon>Pezizomycotina</taxon>
        <taxon>Sordariomycetes</taxon>
        <taxon>Sordariomycetidae</taxon>
        <taxon>Sordariales</taxon>
        <taxon>Sordariaceae</taxon>
        <taxon>Neurospora</taxon>
    </lineage>
</organism>
<evidence type="ECO:0000313" key="2">
    <source>
        <dbReference type="Proteomes" id="UP001451303"/>
    </source>
</evidence>
<dbReference type="EMBL" id="JAVLET010000017">
    <property type="protein sequence ID" value="KAL0465415.1"/>
    <property type="molecule type" value="Genomic_DNA"/>
</dbReference>
<keyword evidence="2" id="KW-1185">Reference proteome</keyword>
<accession>A0ABR3CY89</accession>
<sequence length="83" mass="9577">MIVTKCSVHSTIKYKGGGDRIILPIHNDDTYRTLCYFNENIRSCNLVKNDGVRCCLLEQTAERRSPLLLKFIRVSRNYLAKCP</sequence>
<dbReference type="Proteomes" id="UP001451303">
    <property type="component" value="Unassembled WGS sequence"/>
</dbReference>
<protein>
    <submittedName>
        <fullName evidence="1">Uncharacterized protein</fullName>
    </submittedName>
</protein>